<protein>
    <submittedName>
        <fullName evidence="1">Uncharacterized protein</fullName>
    </submittedName>
</protein>
<dbReference type="EMBL" id="GBRH01215773">
    <property type="protein sequence ID" value="JAD82122.1"/>
    <property type="molecule type" value="Transcribed_RNA"/>
</dbReference>
<name>A0A0A9DEH4_ARUDO</name>
<sequence>MTCPFSMCPLYTRPKPPSPNRQSFLKFLVATANSRKVKICAGPCVMFPPLRTGTESSFLEPEACEFDRTGAAFTAGRGDGESATMPLASFPDEPEHGKQLISPFLNAVLQMAANPPRNLGSKTRSSSFAC</sequence>
<dbReference type="AlphaFoldDB" id="A0A0A9DEH4"/>
<reference evidence="1" key="1">
    <citation type="submission" date="2014-09" db="EMBL/GenBank/DDBJ databases">
        <authorList>
            <person name="Magalhaes I.L.F."/>
            <person name="Oliveira U."/>
            <person name="Santos F.R."/>
            <person name="Vidigal T.H.D.A."/>
            <person name="Brescovit A.D."/>
            <person name="Santos A.J."/>
        </authorList>
    </citation>
    <scope>NUCLEOTIDE SEQUENCE</scope>
    <source>
        <tissue evidence="1">Shoot tissue taken approximately 20 cm above the soil surface</tissue>
    </source>
</reference>
<reference evidence="1" key="2">
    <citation type="journal article" date="2015" name="Data Brief">
        <title>Shoot transcriptome of the giant reed, Arundo donax.</title>
        <authorList>
            <person name="Barrero R.A."/>
            <person name="Guerrero F.D."/>
            <person name="Moolhuijzen P."/>
            <person name="Goolsby J.A."/>
            <person name="Tidwell J."/>
            <person name="Bellgard S.E."/>
            <person name="Bellgard M.I."/>
        </authorList>
    </citation>
    <scope>NUCLEOTIDE SEQUENCE</scope>
    <source>
        <tissue evidence="1">Shoot tissue taken approximately 20 cm above the soil surface</tissue>
    </source>
</reference>
<evidence type="ECO:0000313" key="1">
    <source>
        <dbReference type="EMBL" id="JAD82122.1"/>
    </source>
</evidence>
<organism evidence="1">
    <name type="scientific">Arundo donax</name>
    <name type="common">Giant reed</name>
    <name type="synonym">Donax arundinaceus</name>
    <dbReference type="NCBI Taxonomy" id="35708"/>
    <lineage>
        <taxon>Eukaryota</taxon>
        <taxon>Viridiplantae</taxon>
        <taxon>Streptophyta</taxon>
        <taxon>Embryophyta</taxon>
        <taxon>Tracheophyta</taxon>
        <taxon>Spermatophyta</taxon>
        <taxon>Magnoliopsida</taxon>
        <taxon>Liliopsida</taxon>
        <taxon>Poales</taxon>
        <taxon>Poaceae</taxon>
        <taxon>PACMAD clade</taxon>
        <taxon>Arundinoideae</taxon>
        <taxon>Arundineae</taxon>
        <taxon>Arundo</taxon>
    </lineage>
</organism>
<proteinExistence type="predicted"/>
<accession>A0A0A9DEH4</accession>